<name>A0A183THQ9_SCHSO</name>
<evidence type="ECO:0000313" key="3">
    <source>
        <dbReference type="WBParaSite" id="SSLN_0001661501-mRNA-1"/>
    </source>
</evidence>
<sequence>MQPKGRIPPADTSGVTNRVNWLDYPANYCSMTDKRLSTRMHEHSLAWNRQGQGRTEAITRQLNRYGISIAHKPAYSLRATLSRVKDSIPKEHQTNVIYRIPCAYCSCTYIGHTSRRLVTRITEHKLAIHRRDPLSLIFAHALELDHRFNWDGTEVVAMANTKQAPEFLDPWHSNTTSISPHVDLDSQYEGLRARLTDLRPQPNHSRLSFLDHVESHCLGTPPLTRRTTVENINNSNIGRSLHQYHVDVCCLSEVRIPDSGAREITIPGVKSHFTLYNSGRWHSSGRHGVAIALSEQGNRAPIAWEPVYDPMAYARLKGHFIKISAVSVNAPASATEQRDKEAFYSQLQELVERHPNSDLLIDVGD</sequence>
<dbReference type="SUPFAM" id="SSF56219">
    <property type="entry name" value="DNase I-like"/>
    <property type="match status" value="1"/>
</dbReference>
<dbReference type="Proteomes" id="UP000275846">
    <property type="component" value="Unassembled WGS sequence"/>
</dbReference>
<accession>A0A183THQ9</accession>
<keyword evidence="2" id="KW-1185">Reference proteome</keyword>
<proteinExistence type="predicted"/>
<dbReference type="InterPro" id="IPR036691">
    <property type="entry name" value="Endo/exonu/phosph_ase_sf"/>
</dbReference>
<gene>
    <name evidence="1" type="ORF">SSLN_LOCUS16007</name>
</gene>
<dbReference type="Gene3D" id="3.60.10.10">
    <property type="entry name" value="Endonuclease/exonuclease/phosphatase"/>
    <property type="match status" value="1"/>
</dbReference>
<evidence type="ECO:0000313" key="1">
    <source>
        <dbReference type="EMBL" id="VDM02393.1"/>
    </source>
</evidence>
<dbReference type="EMBL" id="UYSU01040553">
    <property type="protein sequence ID" value="VDM02393.1"/>
    <property type="molecule type" value="Genomic_DNA"/>
</dbReference>
<dbReference type="AlphaFoldDB" id="A0A183THQ9"/>
<reference evidence="3" key="1">
    <citation type="submission" date="2016-06" db="UniProtKB">
        <authorList>
            <consortium name="WormBaseParasite"/>
        </authorList>
    </citation>
    <scope>IDENTIFICATION</scope>
</reference>
<organism evidence="3">
    <name type="scientific">Schistocephalus solidus</name>
    <name type="common">Tapeworm</name>
    <dbReference type="NCBI Taxonomy" id="70667"/>
    <lineage>
        <taxon>Eukaryota</taxon>
        <taxon>Metazoa</taxon>
        <taxon>Spiralia</taxon>
        <taxon>Lophotrochozoa</taxon>
        <taxon>Platyhelminthes</taxon>
        <taxon>Cestoda</taxon>
        <taxon>Eucestoda</taxon>
        <taxon>Diphyllobothriidea</taxon>
        <taxon>Diphyllobothriidae</taxon>
        <taxon>Schistocephalus</taxon>
    </lineage>
</organism>
<protein>
    <submittedName>
        <fullName evidence="3">C2H2-type domain-containing protein</fullName>
    </submittedName>
</protein>
<dbReference type="WBParaSite" id="SSLN_0001661501-mRNA-1">
    <property type="protein sequence ID" value="SSLN_0001661501-mRNA-1"/>
    <property type="gene ID" value="SSLN_0001661501"/>
</dbReference>
<reference evidence="1 2" key="2">
    <citation type="submission" date="2018-11" db="EMBL/GenBank/DDBJ databases">
        <authorList>
            <consortium name="Pathogen Informatics"/>
        </authorList>
    </citation>
    <scope>NUCLEOTIDE SEQUENCE [LARGE SCALE GENOMIC DNA]</scope>
    <source>
        <strain evidence="1 2">NST_G2</strain>
    </source>
</reference>
<evidence type="ECO:0000313" key="2">
    <source>
        <dbReference type="Proteomes" id="UP000275846"/>
    </source>
</evidence>
<dbReference type="OrthoDB" id="6627613at2759"/>